<keyword evidence="5 6" id="KW-0472">Membrane</keyword>
<evidence type="ECO:0000256" key="3">
    <source>
        <dbReference type="ARBA" id="ARBA00022692"/>
    </source>
</evidence>
<keyword evidence="9" id="KW-1185">Reference proteome</keyword>
<dbReference type="Pfam" id="PF07690">
    <property type="entry name" value="MFS_1"/>
    <property type="match status" value="1"/>
</dbReference>
<gene>
    <name evidence="8" type="ORF">INT47_013010</name>
</gene>
<dbReference type="InterPro" id="IPR011701">
    <property type="entry name" value="MFS"/>
</dbReference>
<feature type="transmembrane region" description="Helical" evidence="6">
    <location>
        <begin position="129"/>
        <end position="149"/>
    </location>
</feature>
<dbReference type="InterPro" id="IPR036259">
    <property type="entry name" value="MFS_trans_sf"/>
</dbReference>
<dbReference type="GO" id="GO:0016020">
    <property type="term" value="C:membrane"/>
    <property type="evidence" value="ECO:0007669"/>
    <property type="project" value="UniProtKB-SubCell"/>
</dbReference>
<feature type="transmembrane region" description="Helical" evidence="6">
    <location>
        <begin position="410"/>
        <end position="430"/>
    </location>
</feature>
<evidence type="ECO:0000313" key="8">
    <source>
        <dbReference type="EMBL" id="KAG2201199.1"/>
    </source>
</evidence>
<proteinExistence type="predicted"/>
<reference evidence="8" key="1">
    <citation type="submission" date="2020-12" db="EMBL/GenBank/DDBJ databases">
        <title>Metabolic potential, ecology and presence of endohyphal bacteria is reflected in genomic diversity of Mucoromycotina.</title>
        <authorList>
            <person name="Muszewska A."/>
            <person name="Okrasinska A."/>
            <person name="Steczkiewicz K."/>
            <person name="Drgas O."/>
            <person name="Orlowska M."/>
            <person name="Perlinska-Lenart U."/>
            <person name="Aleksandrzak-Piekarczyk T."/>
            <person name="Szatraj K."/>
            <person name="Zielenkiewicz U."/>
            <person name="Pilsyk S."/>
            <person name="Malc E."/>
            <person name="Mieczkowski P."/>
            <person name="Kruszewska J.S."/>
            <person name="Biernat P."/>
            <person name="Pawlowska J."/>
        </authorList>
    </citation>
    <scope>NUCLEOTIDE SEQUENCE</scope>
    <source>
        <strain evidence="8">WA0000017839</strain>
    </source>
</reference>
<evidence type="ECO:0000313" key="9">
    <source>
        <dbReference type="Proteomes" id="UP000603453"/>
    </source>
</evidence>
<dbReference type="PANTHER" id="PTHR43791">
    <property type="entry name" value="PERMEASE-RELATED"/>
    <property type="match status" value="1"/>
</dbReference>
<feature type="transmembrane region" description="Helical" evidence="6">
    <location>
        <begin position="324"/>
        <end position="344"/>
    </location>
</feature>
<dbReference type="InterPro" id="IPR020846">
    <property type="entry name" value="MFS_dom"/>
</dbReference>
<dbReference type="Gene3D" id="1.20.1250.20">
    <property type="entry name" value="MFS general substrate transporter like domains"/>
    <property type="match status" value="2"/>
</dbReference>
<protein>
    <recommendedName>
        <fullName evidence="7">Major facilitator superfamily (MFS) profile domain-containing protein</fullName>
    </recommendedName>
</protein>
<sequence>MSKTDLTNRKQADTFVDEKSASISSKIYAPVEDDAASHTIPFQKSEAEKKLVRKINMTLLPFVGAIVFIQFVDKSTLTIAAVLGIIQDTRLTGTQYSWLGSFFYIGYIAFQLPNNYLIQKFPISKYLGVLLVLWGIVMGCTALCTNFAQLAACRVLLGLFEAATYPCLLIILNTVYRRSEQSAAFGFLWLSNGTGTMVGAAFAYAISFMNNALGIHAWKWPYIIWGALTVLFGIISFFFLPDTSDSFMFRLTEEEKKIVEERTQDNAVVRVYEIKRHHIIEALKEPRLWLICTCTLLNNLSTGGLVVFSTIIVQSFGFGYKDAILLQIPNGFSSAFFSLLAVYVARKTNQLYLGVVVSSVISLVGVILLAVLPSGGVKLVGFLLAWAMNGTAVMLLTIAASNVTGYTKKLFYNGMNMIFFTIGNFTGPLLMLDSEKPTYKTGMIIFCISNAVIIVALFINRQIMAKQNKTRLANPSGRVFDPKDDLTDRENSDFIYKL</sequence>
<feature type="transmembrane region" description="Helical" evidence="6">
    <location>
        <begin position="98"/>
        <end position="117"/>
    </location>
</feature>
<dbReference type="SUPFAM" id="SSF103473">
    <property type="entry name" value="MFS general substrate transporter"/>
    <property type="match status" value="1"/>
</dbReference>
<feature type="transmembrane region" description="Helical" evidence="6">
    <location>
        <begin position="187"/>
        <end position="208"/>
    </location>
</feature>
<evidence type="ECO:0000256" key="2">
    <source>
        <dbReference type="ARBA" id="ARBA00022448"/>
    </source>
</evidence>
<feature type="transmembrane region" description="Helical" evidence="6">
    <location>
        <begin position="59"/>
        <end position="86"/>
    </location>
</feature>
<dbReference type="OrthoDB" id="6730379at2759"/>
<dbReference type="AlphaFoldDB" id="A0A8H7QYL7"/>
<keyword evidence="3 6" id="KW-0812">Transmembrane</keyword>
<accession>A0A8H7QYL7</accession>
<keyword evidence="2" id="KW-0813">Transport</keyword>
<evidence type="ECO:0000256" key="6">
    <source>
        <dbReference type="SAM" id="Phobius"/>
    </source>
</evidence>
<evidence type="ECO:0000256" key="5">
    <source>
        <dbReference type="ARBA" id="ARBA00023136"/>
    </source>
</evidence>
<evidence type="ECO:0000259" key="7">
    <source>
        <dbReference type="PROSITE" id="PS50850"/>
    </source>
</evidence>
<feature type="transmembrane region" description="Helical" evidence="6">
    <location>
        <begin position="288"/>
        <end position="312"/>
    </location>
</feature>
<feature type="transmembrane region" description="Helical" evidence="6">
    <location>
        <begin position="155"/>
        <end position="175"/>
    </location>
</feature>
<feature type="transmembrane region" description="Helical" evidence="6">
    <location>
        <begin position="379"/>
        <end position="398"/>
    </location>
</feature>
<dbReference type="PANTHER" id="PTHR43791:SF81">
    <property type="entry name" value="TRANSPORTER, PUTATIVE (AFU_ORTHOLOGUE AFUA_7G01190)-RELATED"/>
    <property type="match status" value="1"/>
</dbReference>
<feature type="transmembrane region" description="Helical" evidence="6">
    <location>
        <begin position="442"/>
        <end position="459"/>
    </location>
</feature>
<dbReference type="EMBL" id="JAEPRD010000074">
    <property type="protein sequence ID" value="KAG2201199.1"/>
    <property type="molecule type" value="Genomic_DNA"/>
</dbReference>
<keyword evidence="4 6" id="KW-1133">Transmembrane helix</keyword>
<feature type="transmembrane region" description="Helical" evidence="6">
    <location>
        <begin position="351"/>
        <end position="373"/>
    </location>
</feature>
<evidence type="ECO:0000256" key="1">
    <source>
        <dbReference type="ARBA" id="ARBA00004141"/>
    </source>
</evidence>
<dbReference type="Proteomes" id="UP000603453">
    <property type="component" value="Unassembled WGS sequence"/>
</dbReference>
<feature type="transmembrane region" description="Helical" evidence="6">
    <location>
        <begin position="220"/>
        <end position="240"/>
    </location>
</feature>
<dbReference type="GO" id="GO:0022857">
    <property type="term" value="F:transmembrane transporter activity"/>
    <property type="evidence" value="ECO:0007669"/>
    <property type="project" value="InterPro"/>
</dbReference>
<comment type="caution">
    <text evidence="8">The sequence shown here is derived from an EMBL/GenBank/DDBJ whole genome shotgun (WGS) entry which is preliminary data.</text>
</comment>
<evidence type="ECO:0000256" key="4">
    <source>
        <dbReference type="ARBA" id="ARBA00022989"/>
    </source>
</evidence>
<feature type="domain" description="Major facilitator superfamily (MFS) profile" evidence="7">
    <location>
        <begin position="59"/>
        <end position="468"/>
    </location>
</feature>
<dbReference type="PROSITE" id="PS50850">
    <property type="entry name" value="MFS"/>
    <property type="match status" value="1"/>
</dbReference>
<organism evidence="8 9">
    <name type="scientific">Mucor saturninus</name>
    <dbReference type="NCBI Taxonomy" id="64648"/>
    <lineage>
        <taxon>Eukaryota</taxon>
        <taxon>Fungi</taxon>
        <taxon>Fungi incertae sedis</taxon>
        <taxon>Mucoromycota</taxon>
        <taxon>Mucoromycotina</taxon>
        <taxon>Mucoromycetes</taxon>
        <taxon>Mucorales</taxon>
        <taxon>Mucorineae</taxon>
        <taxon>Mucoraceae</taxon>
        <taxon>Mucor</taxon>
    </lineage>
</organism>
<comment type="subcellular location">
    <subcellularLocation>
        <location evidence="1">Membrane</location>
        <topology evidence="1">Multi-pass membrane protein</topology>
    </subcellularLocation>
</comment>
<name>A0A8H7QYL7_9FUNG</name>